<dbReference type="Proteomes" id="UP000186230">
    <property type="component" value="Chromosome"/>
</dbReference>
<evidence type="ECO:0000313" key="2">
    <source>
        <dbReference type="Proteomes" id="UP000186230"/>
    </source>
</evidence>
<evidence type="ECO:0000313" key="1">
    <source>
        <dbReference type="EMBL" id="APU69029.1"/>
    </source>
</evidence>
<name>A0A1L7I600_9FLAO</name>
<dbReference type="AlphaFoldDB" id="A0A1L7I600"/>
<organism evidence="1 2">
    <name type="scientific">Christiangramia flava JLT2011</name>
    <dbReference type="NCBI Taxonomy" id="1229726"/>
    <lineage>
        <taxon>Bacteria</taxon>
        <taxon>Pseudomonadati</taxon>
        <taxon>Bacteroidota</taxon>
        <taxon>Flavobacteriia</taxon>
        <taxon>Flavobacteriales</taxon>
        <taxon>Flavobacteriaceae</taxon>
        <taxon>Christiangramia</taxon>
    </lineage>
</organism>
<dbReference type="OrthoDB" id="1424693at2"/>
<reference evidence="1 2" key="1">
    <citation type="submission" date="2016-07" db="EMBL/GenBank/DDBJ databases">
        <title>Multi-omics approach to identify versatile polysaccharide utilization systems of a marine flavobacterium Gramella flava.</title>
        <authorList>
            <person name="Tang K."/>
        </authorList>
    </citation>
    <scope>NUCLEOTIDE SEQUENCE [LARGE SCALE GENOMIC DNA]</scope>
    <source>
        <strain evidence="1 2">JLT2011</strain>
    </source>
</reference>
<protein>
    <submittedName>
        <fullName evidence="1">Uncharacterized protein</fullName>
    </submittedName>
</protein>
<accession>A0A1L7I600</accession>
<sequence>MERWFKVLVPVVLLVNLLAIYMFGEPAGRWFRFGSMLLFFLIYVFRYFSNPHLFAIFFLFLVCDYMLINYENDSYKLLTFVTRLFAYVLIILLIWPSLRKLKVNLFTGAVAGFALLLNIYLISLMGKSTPENARADYFYPIFYAFGISLLALVAVAISYHNRYGTPASFYLVVSSFGLILSDVFFYIAFYLGFDVFYYLDRVANILAISFLVAFAGARKEIQLE</sequence>
<dbReference type="RefSeq" id="WP_083644729.1">
    <property type="nucleotide sequence ID" value="NZ_AMRU01000009.1"/>
</dbReference>
<proteinExistence type="predicted"/>
<dbReference type="KEGG" id="gfl:GRFL_2305"/>
<dbReference type="EMBL" id="CP016359">
    <property type="protein sequence ID" value="APU69029.1"/>
    <property type="molecule type" value="Genomic_DNA"/>
</dbReference>
<keyword evidence="2" id="KW-1185">Reference proteome</keyword>
<gene>
    <name evidence="1" type="ORF">GRFL_2305</name>
</gene>